<dbReference type="SMART" id="SM00717">
    <property type="entry name" value="SANT"/>
    <property type="match status" value="3"/>
</dbReference>
<evidence type="ECO:0000256" key="1">
    <source>
        <dbReference type="ARBA" id="ARBA00004123"/>
    </source>
</evidence>
<dbReference type="PANTHER" id="PTHR46267">
    <property type="entry name" value="SINGLE MYB HISTONE 4"/>
    <property type="match status" value="1"/>
</dbReference>
<name>A0A3P3XZZ9_PLABS</name>
<accession>A0A3P3XZZ9</accession>
<dbReference type="SUPFAM" id="SSF46689">
    <property type="entry name" value="Homeodomain-like"/>
    <property type="match status" value="2"/>
</dbReference>
<proteinExistence type="predicted"/>
<feature type="compositionally biased region" description="Polar residues" evidence="4">
    <location>
        <begin position="176"/>
        <end position="192"/>
    </location>
</feature>
<organism evidence="6 7">
    <name type="scientific">Plasmodiophora brassicae</name>
    <name type="common">Clubroot disease agent</name>
    <dbReference type="NCBI Taxonomy" id="37360"/>
    <lineage>
        <taxon>Eukaryota</taxon>
        <taxon>Sar</taxon>
        <taxon>Rhizaria</taxon>
        <taxon>Endomyxa</taxon>
        <taxon>Phytomyxea</taxon>
        <taxon>Plasmodiophorida</taxon>
        <taxon>Plasmodiophoridae</taxon>
        <taxon>Plasmodiophora</taxon>
    </lineage>
</organism>
<evidence type="ECO:0000256" key="4">
    <source>
        <dbReference type="SAM" id="MobiDB-lite"/>
    </source>
</evidence>
<evidence type="ECO:0000256" key="3">
    <source>
        <dbReference type="ARBA" id="ARBA00023242"/>
    </source>
</evidence>
<dbReference type="InterPro" id="IPR009057">
    <property type="entry name" value="Homeodomain-like_sf"/>
</dbReference>
<evidence type="ECO:0000313" key="6">
    <source>
        <dbReference type="EMBL" id="SPQ93521.1"/>
    </source>
</evidence>
<dbReference type="Gene3D" id="1.10.10.60">
    <property type="entry name" value="Homeodomain-like"/>
    <property type="match status" value="2"/>
</dbReference>
<keyword evidence="3" id="KW-0539">Nucleus</keyword>
<dbReference type="PANTHER" id="PTHR46267:SF15">
    <property type="entry name" value="WINGED HELIX-TURN-HELIX TRANSCRIPTION REPRESSOR DNA-BINDING PROTEIN-RELATED"/>
    <property type="match status" value="1"/>
</dbReference>
<reference evidence="6 7" key="1">
    <citation type="submission" date="2018-03" db="EMBL/GenBank/DDBJ databases">
        <authorList>
            <person name="Fogelqvist J."/>
        </authorList>
    </citation>
    <scope>NUCLEOTIDE SEQUENCE [LARGE SCALE GENOMIC DNA]</scope>
</reference>
<evidence type="ECO:0000259" key="5">
    <source>
        <dbReference type="PROSITE" id="PS50090"/>
    </source>
</evidence>
<feature type="domain" description="Myb-like" evidence="5">
    <location>
        <begin position="124"/>
        <end position="174"/>
    </location>
</feature>
<gene>
    <name evidence="6" type="ORF">PLBR_LOCUS736</name>
</gene>
<feature type="region of interest" description="Disordered" evidence="4">
    <location>
        <begin position="84"/>
        <end position="124"/>
    </location>
</feature>
<feature type="domain" description="Myb-like" evidence="5">
    <location>
        <begin position="415"/>
        <end position="478"/>
    </location>
</feature>
<dbReference type="InterPro" id="IPR044597">
    <property type="entry name" value="SMH1-6"/>
</dbReference>
<protein>
    <recommendedName>
        <fullName evidence="5">Myb-like domain-containing protein</fullName>
    </recommendedName>
</protein>
<geneLocation type="mitochondrion" evidence="6"/>
<dbReference type="GO" id="GO:0005634">
    <property type="term" value="C:nucleus"/>
    <property type="evidence" value="ECO:0007669"/>
    <property type="project" value="UniProtKB-SubCell"/>
</dbReference>
<evidence type="ECO:0000313" key="7">
    <source>
        <dbReference type="Proteomes" id="UP000290189"/>
    </source>
</evidence>
<keyword evidence="2" id="KW-0238">DNA-binding</keyword>
<sequence length="502" mass="54910">MATGFLNLDDHDVMMFSDEEAGGIPTQQHWAQDEPDVDWDWATQAHPSGKAMSAPDSGFLNCWRDGPQPDVLDLNDDGDYGFSRGTGVSFPGSLGTTESSDDEMDDVSTPPIASSVPNSSVSRRWTQQETEALRAGIAEFGHGSWHLIQADPRWASLLAGRRRSSMIRKWARMNKTRGTSDSGTNAPSTPSAPSHVGDFASDRDRRILAQAVAQAAAQPLHSLHQPPQPVHRVPGNDWTPEELVALRNAIVRHKGSWESAWRDEMFKALFSRRNRTALLSKWAELSSPLAVSYRSVSTPVAIAQPVRQDQMRRMQTPPPTPSSFPAEGMNGMSPRYGMTPPMGRMAGVPNRRECHLAICVDDWNQPRPVPLRSAPIHANSGPSFCDPRLSSPAIASMSAPKERIPILEQGVEEASTAARSRRWTAEETQGLIDAVSVHGESKWTDILKDAKFSSFFAAKTTQPGSRPSSLPTSWMDHPQNVCEARGAGMESVPEMSSSTNST</sequence>
<dbReference type="CDD" id="cd11660">
    <property type="entry name" value="SANT_TRF"/>
    <property type="match status" value="2"/>
</dbReference>
<feature type="region of interest" description="Disordered" evidence="4">
    <location>
        <begin position="307"/>
        <end position="329"/>
    </location>
</feature>
<dbReference type="InterPro" id="IPR001005">
    <property type="entry name" value="SANT/Myb"/>
</dbReference>
<dbReference type="Proteomes" id="UP000290189">
    <property type="component" value="Unassembled WGS sequence"/>
</dbReference>
<comment type="subcellular location">
    <subcellularLocation>
        <location evidence="1">Nucleus</location>
    </subcellularLocation>
</comment>
<dbReference type="AlphaFoldDB" id="A0A3P3XZZ9"/>
<dbReference type="EMBL" id="OVEO01000001">
    <property type="protein sequence ID" value="SPQ93521.1"/>
    <property type="molecule type" value="Genomic_DNA"/>
</dbReference>
<dbReference type="GO" id="GO:0003691">
    <property type="term" value="F:double-stranded telomeric DNA binding"/>
    <property type="evidence" value="ECO:0007669"/>
    <property type="project" value="InterPro"/>
</dbReference>
<evidence type="ECO:0000256" key="2">
    <source>
        <dbReference type="ARBA" id="ARBA00023125"/>
    </source>
</evidence>
<feature type="region of interest" description="Disordered" evidence="4">
    <location>
        <begin position="173"/>
        <end position="199"/>
    </location>
</feature>
<feature type="compositionally biased region" description="Polar residues" evidence="4">
    <location>
        <begin position="111"/>
        <end position="124"/>
    </location>
</feature>
<dbReference type="PROSITE" id="PS50090">
    <property type="entry name" value="MYB_LIKE"/>
    <property type="match status" value="2"/>
</dbReference>
<keyword evidence="6" id="KW-0496">Mitochondrion</keyword>